<evidence type="ECO:0000256" key="1">
    <source>
        <dbReference type="SAM" id="MobiDB-lite"/>
    </source>
</evidence>
<reference evidence="3" key="1">
    <citation type="submission" date="2021-11" db="EMBL/GenBank/DDBJ databases">
        <title>Purpureocillium_takamizusanense_genome.</title>
        <authorList>
            <person name="Nguyen N.-H."/>
        </authorList>
    </citation>
    <scope>NUCLEOTIDE SEQUENCE</scope>
    <source>
        <strain evidence="3">PT3</strain>
    </source>
</reference>
<keyword evidence="4" id="KW-1185">Reference proteome</keyword>
<dbReference type="Proteomes" id="UP000829364">
    <property type="component" value="Chromosome 3"/>
</dbReference>
<dbReference type="OrthoDB" id="5311469at2759"/>
<evidence type="ECO:0008006" key="5">
    <source>
        <dbReference type="Google" id="ProtNLM"/>
    </source>
</evidence>
<name>A0A9Q8QED0_9HYPO</name>
<dbReference type="GeneID" id="72066311"/>
<keyword evidence="2" id="KW-1133">Transmembrane helix</keyword>
<feature type="region of interest" description="Disordered" evidence="1">
    <location>
        <begin position="237"/>
        <end position="313"/>
    </location>
</feature>
<accession>A0A9Q8QED0</accession>
<feature type="compositionally biased region" description="Low complexity" evidence="1">
    <location>
        <begin position="237"/>
        <end position="254"/>
    </location>
</feature>
<feature type="region of interest" description="Disordered" evidence="1">
    <location>
        <begin position="123"/>
        <end position="156"/>
    </location>
</feature>
<keyword evidence="2" id="KW-0472">Membrane</keyword>
<dbReference type="KEGG" id="ptkz:JDV02_004356"/>
<dbReference type="CDD" id="cd12087">
    <property type="entry name" value="TM_EGFR-like"/>
    <property type="match status" value="1"/>
</dbReference>
<feature type="compositionally biased region" description="Low complexity" evidence="1">
    <location>
        <begin position="123"/>
        <end position="144"/>
    </location>
</feature>
<feature type="compositionally biased region" description="Polar residues" evidence="1">
    <location>
        <begin position="297"/>
        <end position="313"/>
    </location>
</feature>
<dbReference type="AlphaFoldDB" id="A0A9Q8QED0"/>
<sequence>MVRIRWRDTLPLLAASSAVALDSDFSFYPKNAQPCLNSAASKSKCSGSDAVELNTCFCGNEGDFIINTARCLGKDDKDDVQSVYKIMLQACTDSHTPMSVSQSDFIQAANGQDSITTTITTMPTYTPTDGSQTVTVTPTATGTDGSNGSGNSGGGDRLSSGATIGIAVGASLAGMAALGGFGYLFLRRRRRGNVEESRPMLVPPEYYHHMTGTATTTTYPPTDPSIDFGRLSAITESKSAAWPPSPGSASHPSPGTYPSPFTPSPPPPLPPPPPDGIASQEPSPAGLEIFEMDATSVPKTSGSPGKPDTQSGI</sequence>
<dbReference type="EMBL" id="CP086356">
    <property type="protein sequence ID" value="UNI18060.1"/>
    <property type="molecule type" value="Genomic_DNA"/>
</dbReference>
<dbReference type="RefSeq" id="XP_047841541.1">
    <property type="nucleotide sequence ID" value="XM_047985564.1"/>
</dbReference>
<proteinExistence type="predicted"/>
<feature type="compositionally biased region" description="Pro residues" evidence="1">
    <location>
        <begin position="255"/>
        <end position="275"/>
    </location>
</feature>
<evidence type="ECO:0000256" key="2">
    <source>
        <dbReference type="SAM" id="Phobius"/>
    </source>
</evidence>
<evidence type="ECO:0000313" key="3">
    <source>
        <dbReference type="EMBL" id="UNI18060.1"/>
    </source>
</evidence>
<keyword evidence="2" id="KW-0812">Transmembrane</keyword>
<gene>
    <name evidence="3" type="ORF">JDV02_004356</name>
</gene>
<feature type="transmembrane region" description="Helical" evidence="2">
    <location>
        <begin position="164"/>
        <end position="186"/>
    </location>
</feature>
<organism evidence="3 4">
    <name type="scientific">Purpureocillium takamizusanense</name>
    <dbReference type="NCBI Taxonomy" id="2060973"/>
    <lineage>
        <taxon>Eukaryota</taxon>
        <taxon>Fungi</taxon>
        <taxon>Dikarya</taxon>
        <taxon>Ascomycota</taxon>
        <taxon>Pezizomycotina</taxon>
        <taxon>Sordariomycetes</taxon>
        <taxon>Hypocreomycetidae</taxon>
        <taxon>Hypocreales</taxon>
        <taxon>Ophiocordycipitaceae</taxon>
        <taxon>Purpureocillium</taxon>
    </lineage>
</organism>
<protein>
    <recommendedName>
        <fullName evidence="5">Extracellular membrane protein CFEM domain-containing protein</fullName>
    </recommendedName>
</protein>
<evidence type="ECO:0000313" key="4">
    <source>
        <dbReference type="Proteomes" id="UP000829364"/>
    </source>
</evidence>
<feature type="compositionally biased region" description="Gly residues" evidence="1">
    <location>
        <begin position="145"/>
        <end position="156"/>
    </location>
</feature>